<comment type="caution">
    <text evidence="1">The sequence shown here is derived from an EMBL/GenBank/DDBJ whole genome shotgun (WGS) entry which is preliminary data.</text>
</comment>
<dbReference type="AlphaFoldDB" id="A0AAD8H498"/>
<gene>
    <name evidence="1" type="ORF">POM88_043795</name>
</gene>
<dbReference type="EMBL" id="JAUIZM010000010">
    <property type="protein sequence ID" value="KAK1359321.1"/>
    <property type="molecule type" value="Genomic_DNA"/>
</dbReference>
<reference evidence="1" key="2">
    <citation type="submission" date="2023-05" db="EMBL/GenBank/DDBJ databases">
        <authorList>
            <person name="Schelkunov M.I."/>
        </authorList>
    </citation>
    <scope>NUCLEOTIDE SEQUENCE</scope>
    <source>
        <strain evidence="1">Hsosn_3</strain>
        <tissue evidence="1">Leaf</tissue>
    </source>
</reference>
<accession>A0AAD8H498</accession>
<evidence type="ECO:0000313" key="1">
    <source>
        <dbReference type="EMBL" id="KAK1359321.1"/>
    </source>
</evidence>
<protein>
    <submittedName>
        <fullName evidence="1">Uncharacterized protein</fullName>
    </submittedName>
</protein>
<keyword evidence="2" id="KW-1185">Reference proteome</keyword>
<dbReference type="Proteomes" id="UP001237642">
    <property type="component" value="Unassembled WGS sequence"/>
</dbReference>
<name>A0AAD8H498_9APIA</name>
<sequence length="157" mass="18010">MNKLDSYLFPTEVMMPKNKKKRLVTRQDIEAALQLIQLKNCHRNIVITPNSNEHLGCQIHEPLMKIVIKSKEFLQAKDINVNHDYDDNDDDKNSICEGGYENIRKRKSDGIASCSSSVTFDLNDNSDEDAYNQVVGSVKKMNKFRSMVDIYNVTKPL</sequence>
<proteinExistence type="predicted"/>
<organism evidence="1 2">
    <name type="scientific">Heracleum sosnowskyi</name>
    <dbReference type="NCBI Taxonomy" id="360622"/>
    <lineage>
        <taxon>Eukaryota</taxon>
        <taxon>Viridiplantae</taxon>
        <taxon>Streptophyta</taxon>
        <taxon>Embryophyta</taxon>
        <taxon>Tracheophyta</taxon>
        <taxon>Spermatophyta</taxon>
        <taxon>Magnoliopsida</taxon>
        <taxon>eudicotyledons</taxon>
        <taxon>Gunneridae</taxon>
        <taxon>Pentapetalae</taxon>
        <taxon>asterids</taxon>
        <taxon>campanulids</taxon>
        <taxon>Apiales</taxon>
        <taxon>Apiaceae</taxon>
        <taxon>Apioideae</taxon>
        <taxon>apioid superclade</taxon>
        <taxon>Tordylieae</taxon>
        <taxon>Tordyliinae</taxon>
        <taxon>Heracleum</taxon>
    </lineage>
</organism>
<evidence type="ECO:0000313" key="2">
    <source>
        <dbReference type="Proteomes" id="UP001237642"/>
    </source>
</evidence>
<reference evidence="1" key="1">
    <citation type="submission" date="2023-02" db="EMBL/GenBank/DDBJ databases">
        <title>Genome of toxic invasive species Heracleum sosnowskyi carries increased number of genes despite the absence of recent whole-genome duplications.</title>
        <authorList>
            <person name="Schelkunov M."/>
            <person name="Shtratnikova V."/>
            <person name="Makarenko M."/>
            <person name="Klepikova A."/>
            <person name="Omelchenko D."/>
            <person name="Novikova G."/>
            <person name="Obukhova E."/>
            <person name="Bogdanov V."/>
            <person name="Penin A."/>
            <person name="Logacheva M."/>
        </authorList>
    </citation>
    <scope>NUCLEOTIDE SEQUENCE</scope>
    <source>
        <strain evidence="1">Hsosn_3</strain>
        <tissue evidence="1">Leaf</tissue>
    </source>
</reference>